<accession>A0ABD3PN32</accession>
<proteinExistence type="predicted"/>
<evidence type="ECO:0000256" key="1">
    <source>
        <dbReference type="SAM" id="SignalP"/>
    </source>
</evidence>
<name>A0ABD3PN32_9STRA</name>
<reference evidence="2 3" key="1">
    <citation type="submission" date="2024-10" db="EMBL/GenBank/DDBJ databases">
        <title>Updated reference genomes for cyclostephanoid diatoms.</title>
        <authorList>
            <person name="Roberts W.R."/>
            <person name="Alverson A.J."/>
        </authorList>
    </citation>
    <scope>NUCLEOTIDE SEQUENCE [LARGE SCALE GENOMIC DNA]</scope>
    <source>
        <strain evidence="2 3">AJA010-31</strain>
    </source>
</reference>
<comment type="caution">
    <text evidence="2">The sequence shown here is derived from an EMBL/GenBank/DDBJ whole genome shotgun (WGS) entry which is preliminary data.</text>
</comment>
<dbReference type="EMBL" id="JALLPJ020000519">
    <property type="protein sequence ID" value="KAL3789580.1"/>
    <property type="molecule type" value="Genomic_DNA"/>
</dbReference>
<gene>
    <name evidence="2" type="ORF">ACHAWO_009143</name>
</gene>
<dbReference type="Proteomes" id="UP001530400">
    <property type="component" value="Unassembled WGS sequence"/>
</dbReference>
<evidence type="ECO:0000313" key="2">
    <source>
        <dbReference type="EMBL" id="KAL3789580.1"/>
    </source>
</evidence>
<feature type="chain" id="PRO_5044863938" evidence="1">
    <location>
        <begin position="24"/>
        <end position="251"/>
    </location>
</feature>
<protein>
    <submittedName>
        <fullName evidence="2">Uncharacterized protein</fullName>
    </submittedName>
</protein>
<dbReference type="AlphaFoldDB" id="A0ABD3PN32"/>
<keyword evidence="1" id="KW-0732">Signal</keyword>
<feature type="signal peptide" evidence="1">
    <location>
        <begin position="1"/>
        <end position="23"/>
    </location>
</feature>
<sequence>MAYTAYFLLTILSLATIRSSSLSVPPNKAPKINQQVTRQIALSTILTAATSTLILPNLPLMASAQGKFTRYPSIRFIAALGDPKASSGTGAETWGLWRDDPGPRGVYLKDYERRLAKNDNIAPAGWKFNPQDWWVEEHGLIMSTPEPLPRKSVNKETKEIINEKKYVVTGDREITTVLTVREDGTWELEKGTLYDVTHLPCRSAAYRGEACAPQNANLKDFPVKPGAEMPPIRDCSKQDYAVLFVLGEGVV</sequence>
<keyword evidence="3" id="KW-1185">Reference proteome</keyword>
<organism evidence="2 3">
    <name type="scientific">Cyclotella atomus</name>
    <dbReference type="NCBI Taxonomy" id="382360"/>
    <lineage>
        <taxon>Eukaryota</taxon>
        <taxon>Sar</taxon>
        <taxon>Stramenopiles</taxon>
        <taxon>Ochrophyta</taxon>
        <taxon>Bacillariophyta</taxon>
        <taxon>Coscinodiscophyceae</taxon>
        <taxon>Thalassiosirophycidae</taxon>
        <taxon>Stephanodiscales</taxon>
        <taxon>Stephanodiscaceae</taxon>
        <taxon>Cyclotella</taxon>
    </lineage>
</organism>
<evidence type="ECO:0000313" key="3">
    <source>
        <dbReference type="Proteomes" id="UP001530400"/>
    </source>
</evidence>